<protein>
    <submittedName>
        <fullName evidence="2">DUF654-domain-containing protein</fullName>
    </submittedName>
</protein>
<dbReference type="GO" id="GO:0072344">
    <property type="term" value="P:rescue of stalled ribosome"/>
    <property type="evidence" value="ECO:0007669"/>
    <property type="project" value="TreeGrafter"/>
</dbReference>
<feature type="non-terminal residue" evidence="2">
    <location>
        <position position="366"/>
    </location>
</feature>
<dbReference type="AlphaFoldDB" id="A0A9P4TSL7"/>
<evidence type="ECO:0000313" key="2">
    <source>
        <dbReference type="EMBL" id="KAF2417659.1"/>
    </source>
</evidence>
<comment type="caution">
    <text evidence="2">The sequence shown here is derived from an EMBL/GenBank/DDBJ whole genome shotgun (WGS) entry which is preliminary data.</text>
</comment>
<accession>A0A9P4TSL7</accession>
<dbReference type="GO" id="GO:1990112">
    <property type="term" value="C:RQC complex"/>
    <property type="evidence" value="ECO:0007669"/>
    <property type="project" value="TreeGrafter"/>
</dbReference>
<dbReference type="OrthoDB" id="205993at2759"/>
<sequence>LLAVNTQNLHVLNEMRRLFGRDAIDADRAPVQQEARQRGRAQRGQRQQQDQNTGFSALSLRRNIFIQGKESWPRATTGGLGMEIVPHQPGLHRPTEGIVNYTFVHATNYQEVQTQYEIAVASMDPQRLVLLLHHNPYHIATLLQVSEIYKHERSHTESGDLLERALFTFGRTVHSTFAHNLSLGKARLDFNRPENREFYLTIWKYIQHLSMRGTWRTVFEWTKLLLSLSPEKDPYRMSMVLDQYALRANQAKAYLDLLDTKYLSDDNKIGSKWRISEHIDFSKSLCYLATSPTGKSRETLLKAIETHPWLAHRLFKELDLDPIPASLWSFHEAPSPRHKLLTEVYVSRAKDLWKTPEAKSLLQSVA</sequence>
<dbReference type="InterPro" id="IPR006994">
    <property type="entry name" value="TCF25/Rqc1"/>
</dbReference>
<keyword evidence="3" id="KW-1185">Reference proteome</keyword>
<dbReference type="PANTHER" id="PTHR22684">
    <property type="entry name" value="NULP1-RELATED"/>
    <property type="match status" value="1"/>
</dbReference>
<dbReference type="Proteomes" id="UP000800235">
    <property type="component" value="Unassembled WGS sequence"/>
</dbReference>
<feature type="region of interest" description="Disordered" evidence="1">
    <location>
        <begin position="29"/>
        <end position="53"/>
    </location>
</feature>
<name>A0A9P4TSL7_9PEZI</name>
<dbReference type="Pfam" id="PF04910">
    <property type="entry name" value="Tcf25"/>
    <property type="match status" value="1"/>
</dbReference>
<proteinExistence type="predicted"/>
<organism evidence="2 3">
    <name type="scientific">Tothia fuscella</name>
    <dbReference type="NCBI Taxonomy" id="1048955"/>
    <lineage>
        <taxon>Eukaryota</taxon>
        <taxon>Fungi</taxon>
        <taxon>Dikarya</taxon>
        <taxon>Ascomycota</taxon>
        <taxon>Pezizomycotina</taxon>
        <taxon>Dothideomycetes</taxon>
        <taxon>Pleosporomycetidae</taxon>
        <taxon>Venturiales</taxon>
        <taxon>Cylindrosympodiaceae</taxon>
        <taxon>Tothia</taxon>
    </lineage>
</organism>
<reference evidence="2" key="1">
    <citation type="journal article" date="2020" name="Stud. Mycol.">
        <title>101 Dothideomycetes genomes: a test case for predicting lifestyles and emergence of pathogens.</title>
        <authorList>
            <person name="Haridas S."/>
            <person name="Albert R."/>
            <person name="Binder M."/>
            <person name="Bloem J."/>
            <person name="Labutti K."/>
            <person name="Salamov A."/>
            <person name="Andreopoulos B."/>
            <person name="Baker S."/>
            <person name="Barry K."/>
            <person name="Bills G."/>
            <person name="Bluhm B."/>
            <person name="Cannon C."/>
            <person name="Castanera R."/>
            <person name="Culley D."/>
            <person name="Daum C."/>
            <person name="Ezra D."/>
            <person name="Gonzalez J."/>
            <person name="Henrissat B."/>
            <person name="Kuo A."/>
            <person name="Liang C."/>
            <person name="Lipzen A."/>
            <person name="Lutzoni F."/>
            <person name="Magnuson J."/>
            <person name="Mondo S."/>
            <person name="Nolan M."/>
            <person name="Ohm R."/>
            <person name="Pangilinan J."/>
            <person name="Park H.-J."/>
            <person name="Ramirez L."/>
            <person name="Alfaro M."/>
            <person name="Sun H."/>
            <person name="Tritt A."/>
            <person name="Yoshinaga Y."/>
            <person name="Zwiers L.-H."/>
            <person name="Turgeon B."/>
            <person name="Goodwin S."/>
            <person name="Spatafora J."/>
            <person name="Crous P."/>
            <person name="Grigoriev I."/>
        </authorList>
    </citation>
    <scope>NUCLEOTIDE SEQUENCE</scope>
    <source>
        <strain evidence="2">CBS 130266</strain>
    </source>
</reference>
<dbReference type="GO" id="GO:1990116">
    <property type="term" value="P:ribosome-associated ubiquitin-dependent protein catabolic process"/>
    <property type="evidence" value="ECO:0007669"/>
    <property type="project" value="TreeGrafter"/>
</dbReference>
<evidence type="ECO:0000313" key="3">
    <source>
        <dbReference type="Proteomes" id="UP000800235"/>
    </source>
</evidence>
<gene>
    <name evidence="2" type="ORF">EJ08DRAFT_558827</name>
</gene>
<dbReference type="PANTHER" id="PTHR22684:SF0">
    <property type="entry name" value="RIBOSOME QUALITY CONTROL COMPLEX SUBUNIT TCF25"/>
    <property type="match status" value="1"/>
</dbReference>
<dbReference type="EMBL" id="MU007136">
    <property type="protein sequence ID" value="KAF2417659.1"/>
    <property type="molecule type" value="Genomic_DNA"/>
</dbReference>
<feature type="non-terminal residue" evidence="2">
    <location>
        <position position="1"/>
    </location>
</feature>
<evidence type="ECO:0000256" key="1">
    <source>
        <dbReference type="SAM" id="MobiDB-lite"/>
    </source>
</evidence>